<dbReference type="Proteomes" id="UP000752696">
    <property type="component" value="Unassembled WGS sequence"/>
</dbReference>
<reference evidence="1" key="1">
    <citation type="submission" date="2020-07" db="EMBL/GenBank/DDBJ databases">
        <authorList>
            <person name="Nazaruddin N."/>
        </authorList>
    </citation>
    <scope>NUCLEOTIDE SEQUENCE</scope>
</reference>
<comment type="caution">
    <text evidence="1">The sequence shown here is derived from an EMBL/GenBank/DDBJ whole genome shotgun (WGS) entry which is preliminary data.</text>
</comment>
<gene>
    <name evidence="1" type="ORF">MHI_LOCUS891923</name>
</gene>
<sequence length="188" mass="22070">MDHSKFDTNTFIKIFEKDIKFYVVPNDFPIIEDGIIGLPCLKEFQFELSNDKLKLDNHTILLQNNPSVQPSQTLERTVYLEIKPTRVCFINGGKSTLQISNHIEQSNKYEQIATFKELNDTINLEKEFTEWEQSDEIPKRLKIPNRKNFFQLTKGEMESYDKLKWLQKLHGIIQTTDNIGMETITLLK</sequence>
<proteinExistence type="predicted"/>
<evidence type="ECO:0000313" key="2">
    <source>
        <dbReference type="Proteomes" id="UP000752696"/>
    </source>
</evidence>
<name>A0A6V7HHK9_9HYME</name>
<organism evidence="1 2">
    <name type="scientific">Heterotrigona itama</name>
    <dbReference type="NCBI Taxonomy" id="395501"/>
    <lineage>
        <taxon>Eukaryota</taxon>
        <taxon>Metazoa</taxon>
        <taxon>Ecdysozoa</taxon>
        <taxon>Arthropoda</taxon>
        <taxon>Hexapoda</taxon>
        <taxon>Insecta</taxon>
        <taxon>Pterygota</taxon>
        <taxon>Neoptera</taxon>
        <taxon>Endopterygota</taxon>
        <taxon>Hymenoptera</taxon>
        <taxon>Apocrita</taxon>
        <taxon>Aculeata</taxon>
        <taxon>Apoidea</taxon>
        <taxon>Anthophila</taxon>
        <taxon>Apidae</taxon>
        <taxon>Heterotrigona</taxon>
    </lineage>
</organism>
<dbReference type="OrthoDB" id="7617063at2759"/>
<protein>
    <submittedName>
        <fullName evidence="1">Uncharacterized protein</fullName>
    </submittedName>
</protein>
<dbReference type="AlphaFoldDB" id="A0A6V7HHK9"/>
<accession>A0A6V7HHK9</accession>
<dbReference type="EMBL" id="CAJDYZ010011767">
    <property type="protein sequence ID" value="CAD1479983.1"/>
    <property type="molecule type" value="Genomic_DNA"/>
</dbReference>
<evidence type="ECO:0000313" key="1">
    <source>
        <dbReference type="EMBL" id="CAD1479983.1"/>
    </source>
</evidence>
<keyword evidence="2" id="KW-1185">Reference proteome</keyword>